<evidence type="ECO:0000313" key="1">
    <source>
        <dbReference type="EMBL" id="RGJ26619.1"/>
    </source>
</evidence>
<protein>
    <submittedName>
        <fullName evidence="1">PqqD family protein</fullName>
    </submittedName>
</protein>
<dbReference type="AlphaFoldDB" id="A0A3E4GUJ2"/>
<dbReference type="EMBL" id="QSOV01000001">
    <property type="protein sequence ID" value="RGJ26619.1"/>
    <property type="molecule type" value="Genomic_DNA"/>
</dbReference>
<dbReference type="InterPro" id="IPR041881">
    <property type="entry name" value="PqqD_sf"/>
</dbReference>
<dbReference type="Pfam" id="PF05402">
    <property type="entry name" value="PqqD"/>
    <property type="match status" value="1"/>
</dbReference>
<dbReference type="Gene3D" id="1.10.10.1150">
    <property type="entry name" value="Coenzyme PQQ synthesis protein D (PqqD)"/>
    <property type="match status" value="1"/>
</dbReference>
<sequence>MAVINNSKYIMLLRGNKGKGRGKEKVKKTEGYVVRRLEDEYLVLPSGKRTEEVNEVISLSETAGFIYMHAECAENVDELVQLVAEEYEIEPAEILEDVRNVVLTLQKKGILL</sequence>
<dbReference type="Proteomes" id="UP000260655">
    <property type="component" value="Unassembled WGS sequence"/>
</dbReference>
<name>A0A3E4GUJ2_9FIRM</name>
<proteinExistence type="predicted"/>
<gene>
    <name evidence="1" type="ORF">DXD67_01015</name>
</gene>
<accession>A0A3E4GUJ2</accession>
<reference evidence="1 2" key="1">
    <citation type="submission" date="2018-08" db="EMBL/GenBank/DDBJ databases">
        <title>A genome reference for cultivated species of the human gut microbiota.</title>
        <authorList>
            <person name="Zou Y."/>
            <person name="Xue W."/>
            <person name="Luo G."/>
        </authorList>
    </citation>
    <scope>NUCLEOTIDE SEQUENCE [LARGE SCALE GENOMIC DNA]</scope>
    <source>
        <strain evidence="1 2">TM07-19</strain>
    </source>
</reference>
<organism evidence="1 2">
    <name type="scientific">Coprococcus comes</name>
    <dbReference type="NCBI Taxonomy" id="410072"/>
    <lineage>
        <taxon>Bacteria</taxon>
        <taxon>Bacillati</taxon>
        <taxon>Bacillota</taxon>
        <taxon>Clostridia</taxon>
        <taxon>Lachnospirales</taxon>
        <taxon>Lachnospiraceae</taxon>
        <taxon>Coprococcus</taxon>
    </lineage>
</organism>
<dbReference type="InterPro" id="IPR008792">
    <property type="entry name" value="PQQD"/>
</dbReference>
<evidence type="ECO:0000313" key="2">
    <source>
        <dbReference type="Proteomes" id="UP000260655"/>
    </source>
</evidence>
<comment type="caution">
    <text evidence="1">The sequence shown here is derived from an EMBL/GenBank/DDBJ whole genome shotgun (WGS) entry which is preliminary data.</text>
</comment>